<dbReference type="RefSeq" id="WP_073391739.1">
    <property type="nucleotide sequence ID" value="NZ_FQVU01000005.1"/>
</dbReference>
<feature type="transmembrane region" description="Helical" evidence="1">
    <location>
        <begin position="21"/>
        <end position="44"/>
    </location>
</feature>
<dbReference type="AlphaFoldDB" id="A0A1M5RH70"/>
<evidence type="ECO:0000313" key="2">
    <source>
        <dbReference type="EMBL" id="SHH25662.1"/>
    </source>
</evidence>
<dbReference type="Proteomes" id="UP000186132">
    <property type="component" value="Unassembled WGS sequence"/>
</dbReference>
<dbReference type="InterPro" id="IPR019681">
    <property type="entry name" value="DUF2530"/>
</dbReference>
<evidence type="ECO:0000256" key="1">
    <source>
        <dbReference type="SAM" id="Phobius"/>
    </source>
</evidence>
<sequence>MGQQRRRLVVPPPVQMNARRIVAVGTALWFVAFVVLVPFWGWLGRHDHRSWLWTCLAGWLLGLLGWSIMSRHRAMGRTI</sequence>
<keyword evidence="1" id="KW-1133">Transmembrane helix</keyword>
<dbReference type="EMBL" id="FQVU01000005">
    <property type="protein sequence ID" value="SHH25662.1"/>
    <property type="molecule type" value="Genomic_DNA"/>
</dbReference>
<dbReference type="STRING" id="1206085.SAMN05443575_3550"/>
<name>A0A1M5RH70_9ACTN</name>
<evidence type="ECO:0000313" key="3">
    <source>
        <dbReference type="Proteomes" id="UP000186132"/>
    </source>
</evidence>
<reference evidence="2 3" key="1">
    <citation type="submission" date="2016-11" db="EMBL/GenBank/DDBJ databases">
        <authorList>
            <person name="Jaros S."/>
            <person name="Januszkiewicz K."/>
            <person name="Wedrychowicz H."/>
        </authorList>
    </citation>
    <scope>NUCLEOTIDE SEQUENCE [LARGE SCALE GENOMIC DNA]</scope>
    <source>
        <strain evidence="2 3">DSM 45627</strain>
    </source>
</reference>
<keyword evidence="1" id="KW-0812">Transmembrane</keyword>
<gene>
    <name evidence="2" type="ORF">SAMN05443575_3550</name>
</gene>
<proteinExistence type="predicted"/>
<dbReference type="Pfam" id="PF10745">
    <property type="entry name" value="DUF2530"/>
    <property type="match status" value="1"/>
</dbReference>
<feature type="transmembrane region" description="Helical" evidence="1">
    <location>
        <begin position="50"/>
        <end position="69"/>
    </location>
</feature>
<dbReference type="OrthoDB" id="5149277at2"/>
<accession>A0A1M5RH70</accession>
<keyword evidence="1" id="KW-0472">Membrane</keyword>
<organism evidence="2 3">
    <name type="scientific">Jatrophihabitans endophyticus</name>
    <dbReference type="NCBI Taxonomy" id="1206085"/>
    <lineage>
        <taxon>Bacteria</taxon>
        <taxon>Bacillati</taxon>
        <taxon>Actinomycetota</taxon>
        <taxon>Actinomycetes</taxon>
        <taxon>Jatrophihabitantales</taxon>
        <taxon>Jatrophihabitantaceae</taxon>
        <taxon>Jatrophihabitans</taxon>
    </lineage>
</organism>
<evidence type="ECO:0008006" key="4">
    <source>
        <dbReference type="Google" id="ProtNLM"/>
    </source>
</evidence>
<keyword evidence="3" id="KW-1185">Reference proteome</keyword>
<protein>
    <recommendedName>
        <fullName evidence="4">DUF2530 domain-containing protein</fullName>
    </recommendedName>
</protein>